<gene>
    <name evidence="2" type="ORF">ABMA28_007549</name>
</gene>
<dbReference type="AlphaFoldDB" id="A0ABD0SHX5"/>
<dbReference type="Proteomes" id="UP001549921">
    <property type="component" value="Unassembled WGS sequence"/>
</dbReference>
<evidence type="ECO:0000313" key="3">
    <source>
        <dbReference type="Proteomes" id="UP001549921"/>
    </source>
</evidence>
<proteinExistence type="predicted"/>
<protein>
    <recommendedName>
        <fullName evidence="4">TIL domain-containing protein</fullName>
    </recommendedName>
</protein>
<evidence type="ECO:0000313" key="2">
    <source>
        <dbReference type="EMBL" id="KAL0819444.1"/>
    </source>
</evidence>
<evidence type="ECO:0000256" key="1">
    <source>
        <dbReference type="SAM" id="SignalP"/>
    </source>
</evidence>
<reference evidence="2 3" key="1">
    <citation type="submission" date="2024-06" db="EMBL/GenBank/DDBJ databases">
        <title>A chromosome-level genome assembly of beet webworm, Loxostege sticticalis.</title>
        <authorList>
            <person name="Zhang Y."/>
        </authorList>
    </citation>
    <scope>NUCLEOTIDE SEQUENCE [LARGE SCALE GENOMIC DNA]</scope>
    <source>
        <strain evidence="2">AQ028</strain>
        <tissue evidence="2">Male pupae</tissue>
    </source>
</reference>
<keyword evidence="1" id="KW-0732">Signal</keyword>
<dbReference type="SUPFAM" id="SSF57567">
    <property type="entry name" value="Serine protease inhibitors"/>
    <property type="match status" value="1"/>
</dbReference>
<dbReference type="InterPro" id="IPR036084">
    <property type="entry name" value="Ser_inhib-like_sf"/>
</dbReference>
<dbReference type="EMBL" id="JBEDNZ010000020">
    <property type="protein sequence ID" value="KAL0819444.1"/>
    <property type="molecule type" value="Genomic_DNA"/>
</dbReference>
<feature type="chain" id="PRO_5044799278" description="TIL domain-containing protein" evidence="1">
    <location>
        <begin position="20"/>
        <end position="91"/>
    </location>
</feature>
<name>A0ABD0SHX5_LOXSC</name>
<evidence type="ECO:0008006" key="4">
    <source>
        <dbReference type="Google" id="ProtNLM"/>
    </source>
</evidence>
<sequence>MKAVNICLAFVVLVVAVRGQGIPTRKCPPGEHSVLYCPRMAEPDCEFPSVHDTSFPGACDIPDCFCNRPTVRNLSTGKCVKLEDCPKNVLE</sequence>
<comment type="caution">
    <text evidence="2">The sequence shown here is derived from an EMBL/GenBank/DDBJ whole genome shotgun (WGS) entry which is preliminary data.</text>
</comment>
<organism evidence="2 3">
    <name type="scientific">Loxostege sticticalis</name>
    <name type="common">Beet webworm moth</name>
    <dbReference type="NCBI Taxonomy" id="481309"/>
    <lineage>
        <taxon>Eukaryota</taxon>
        <taxon>Metazoa</taxon>
        <taxon>Ecdysozoa</taxon>
        <taxon>Arthropoda</taxon>
        <taxon>Hexapoda</taxon>
        <taxon>Insecta</taxon>
        <taxon>Pterygota</taxon>
        <taxon>Neoptera</taxon>
        <taxon>Endopterygota</taxon>
        <taxon>Lepidoptera</taxon>
        <taxon>Glossata</taxon>
        <taxon>Ditrysia</taxon>
        <taxon>Pyraloidea</taxon>
        <taxon>Crambidae</taxon>
        <taxon>Pyraustinae</taxon>
        <taxon>Loxostege</taxon>
    </lineage>
</organism>
<feature type="signal peptide" evidence="1">
    <location>
        <begin position="1"/>
        <end position="19"/>
    </location>
</feature>
<accession>A0ABD0SHX5</accession>
<dbReference type="Gene3D" id="2.10.25.10">
    <property type="entry name" value="Laminin"/>
    <property type="match status" value="1"/>
</dbReference>